<accession>A0A9D5K9X7</accession>
<dbReference type="PROSITE" id="PS51257">
    <property type="entry name" value="PROKAR_LIPOPROTEIN"/>
    <property type="match status" value="1"/>
</dbReference>
<dbReference type="Pfam" id="PF17957">
    <property type="entry name" value="Big_7"/>
    <property type="match status" value="1"/>
</dbReference>
<dbReference type="InterPro" id="IPR013783">
    <property type="entry name" value="Ig-like_fold"/>
</dbReference>
<reference evidence="1" key="1">
    <citation type="submission" date="2019-11" db="EMBL/GenBank/DDBJ databases">
        <title>Microbial mats filling the niche in hypersaline microbial mats.</title>
        <authorList>
            <person name="Wong H.L."/>
            <person name="Macleod F.I."/>
            <person name="White R.A. III"/>
            <person name="Burns B.P."/>
        </authorList>
    </citation>
    <scope>NUCLEOTIDE SEQUENCE</scope>
    <source>
        <strain evidence="1">Bin_327</strain>
    </source>
</reference>
<proteinExistence type="predicted"/>
<sequence>MNKKIRWIVSASITCLILLGLSCQDTKNPTVSITEPADGAEVADQVTISAQAEDNKGIAILDFYVDDSQIGDDGESPYEYTWDATAEVPGSAHAIFVVAYDDAGNEAWDSISVTVAQE</sequence>
<dbReference type="EMBL" id="WJKJ01000201">
    <property type="protein sequence ID" value="MBD3364775.1"/>
    <property type="molecule type" value="Genomic_DNA"/>
</dbReference>
<gene>
    <name evidence="1" type="ORF">GF359_06120</name>
</gene>
<evidence type="ECO:0000313" key="1">
    <source>
        <dbReference type="EMBL" id="MBD3364775.1"/>
    </source>
</evidence>
<protein>
    <submittedName>
        <fullName evidence="1">Uncharacterized protein</fullName>
    </submittedName>
</protein>
<dbReference type="Proteomes" id="UP000630660">
    <property type="component" value="Unassembled WGS sequence"/>
</dbReference>
<comment type="caution">
    <text evidence="1">The sequence shown here is derived from an EMBL/GenBank/DDBJ whole genome shotgun (WGS) entry which is preliminary data.</text>
</comment>
<dbReference type="Gene3D" id="2.60.40.10">
    <property type="entry name" value="Immunoglobulins"/>
    <property type="match status" value="1"/>
</dbReference>
<name>A0A9D5K9X7_UNCW3</name>
<organism evidence="1 2">
    <name type="scientific">candidate division WOR-3 bacterium</name>
    <dbReference type="NCBI Taxonomy" id="2052148"/>
    <lineage>
        <taxon>Bacteria</taxon>
        <taxon>Bacteria division WOR-3</taxon>
    </lineage>
</organism>
<dbReference type="AlphaFoldDB" id="A0A9D5K9X7"/>
<evidence type="ECO:0000313" key="2">
    <source>
        <dbReference type="Proteomes" id="UP000630660"/>
    </source>
</evidence>